<dbReference type="AlphaFoldDB" id="A0A9P5TPP3"/>
<sequence>MDTKAVTPTQMAQPSKPTRKDEGRVKVDLEDKKMVLTQELEQKPVGVKKIIEVEPTIKSEILCEDEGRVKIDLKEGKTALNPEQEQHSLERIEADVDETEPTFLPKSPVSDETSLEGIMHERAEREEKSLKWTPMILA</sequence>
<dbReference type="Proteomes" id="UP000724874">
    <property type="component" value="Unassembled WGS sequence"/>
</dbReference>
<reference evidence="2" key="1">
    <citation type="submission" date="2020-11" db="EMBL/GenBank/DDBJ databases">
        <authorList>
            <consortium name="DOE Joint Genome Institute"/>
            <person name="Ahrendt S."/>
            <person name="Riley R."/>
            <person name="Andreopoulos W."/>
            <person name="LaButti K."/>
            <person name="Pangilinan J."/>
            <person name="Ruiz-duenas F.J."/>
            <person name="Barrasa J.M."/>
            <person name="Sanchez-Garcia M."/>
            <person name="Camarero S."/>
            <person name="Miyauchi S."/>
            <person name="Serrano A."/>
            <person name="Linde D."/>
            <person name="Babiker R."/>
            <person name="Drula E."/>
            <person name="Ayuso-Fernandez I."/>
            <person name="Pacheco R."/>
            <person name="Padilla G."/>
            <person name="Ferreira P."/>
            <person name="Barriuso J."/>
            <person name="Kellner H."/>
            <person name="Castanera R."/>
            <person name="Alfaro M."/>
            <person name="Ramirez L."/>
            <person name="Pisabarro A.G."/>
            <person name="Kuo A."/>
            <person name="Tritt A."/>
            <person name="Lipzen A."/>
            <person name="He G."/>
            <person name="Yan M."/>
            <person name="Ng V."/>
            <person name="Cullen D."/>
            <person name="Martin F."/>
            <person name="Rosso M.-N."/>
            <person name="Henrissat B."/>
            <person name="Hibbett D."/>
            <person name="Martinez A.T."/>
            <person name="Grigoriev I.V."/>
        </authorList>
    </citation>
    <scope>NUCLEOTIDE SEQUENCE</scope>
    <source>
        <strain evidence="2">AH 44721</strain>
    </source>
</reference>
<comment type="caution">
    <text evidence="2">The sequence shown here is derived from an EMBL/GenBank/DDBJ whole genome shotgun (WGS) entry which is preliminary data.</text>
</comment>
<proteinExistence type="predicted"/>
<name>A0A9P5TPP3_GYMJU</name>
<evidence type="ECO:0000256" key="1">
    <source>
        <dbReference type="SAM" id="MobiDB-lite"/>
    </source>
</evidence>
<accession>A0A9P5TPP3</accession>
<keyword evidence="3" id="KW-1185">Reference proteome</keyword>
<evidence type="ECO:0000313" key="3">
    <source>
        <dbReference type="Proteomes" id="UP000724874"/>
    </source>
</evidence>
<organism evidence="2 3">
    <name type="scientific">Gymnopilus junonius</name>
    <name type="common">Spectacular rustgill mushroom</name>
    <name type="synonym">Gymnopilus spectabilis subsp. junonius</name>
    <dbReference type="NCBI Taxonomy" id="109634"/>
    <lineage>
        <taxon>Eukaryota</taxon>
        <taxon>Fungi</taxon>
        <taxon>Dikarya</taxon>
        <taxon>Basidiomycota</taxon>
        <taxon>Agaricomycotina</taxon>
        <taxon>Agaricomycetes</taxon>
        <taxon>Agaricomycetidae</taxon>
        <taxon>Agaricales</taxon>
        <taxon>Agaricineae</taxon>
        <taxon>Hymenogastraceae</taxon>
        <taxon>Gymnopilus</taxon>
    </lineage>
</organism>
<feature type="compositionally biased region" description="Polar residues" evidence="1">
    <location>
        <begin position="1"/>
        <end position="16"/>
    </location>
</feature>
<protein>
    <submittedName>
        <fullName evidence="2">Uncharacterized protein</fullName>
    </submittedName>
</protein>
<dbReference type="EMBL" id="JADNYJ010000021">
    <property type="protein sequence ID" value="KAF8905791.1"/>
    <property type="molecule type" value="Genomic_DNA"/>
</dbReference>
<evidence type="ECO:0000313" key="2">
    <source>
        <dbReference type="EMBL" id="KAF8905791.1"/>
    </source>
</evidence>
<feature type="region of interest" description="Disordered" evidence="1">
    <location>
        <begin position="1"/>
        <end position="23"/>
    </location>
</feature>
<feature type="region of interest" description="Disordered" evidence="1">
    <location>
        <begin position="95"/>
        <end position="115"/>
    </location>
</feature>
<gene>
    <name evidence="2" type="ORF">CPB84DRAFT_565752</name>
</gene>